<evidence type="ECO:0000313" key="5">
    <source>
        <dbReference type="Proteomes" id="UP000182888"/>
    </source>
</evidence>
<evidence type="ECO:0000256" key="1">
    <source>
        <dbReference type="ARBA" id="ARBA00022729"/>
    </source>
</evidence>
<proteinExistence type="predicted"/>
<evidence type="ECO:0000313" key="4">
    <source>
        <dbReference type="EMBL" id="CDX56294.1"/>
    </source>
</evidence>
<dbReference type="PANTHER" id="PTHR35936:SF17">
    <property type="entry name" value="ARGININE-BINDING EXTRACELLULAR PROTEIN ARTP"/>
    <property type="match status" value="1"/>
</dbReference>
<evidence type="ECO:0000256" key="2">
    <source>
        <dbReference type="SAM" id="SignalP"/>
    </source>
</evidence>
<dbReference type="EMBL" id="CCND01000012">
    <property type="protein sequence ID" value="CDX56294.1"/>
    <property type="molecule type" value="Genomic_DNA"/>
</dbReference>
<accession>A0A0K2VX34</accession>
<dbReference type="PANTHER" id="PTHR35936">
    <property type="entry name" value="MEMBRANE-BOUND LYTIC MUREIN TRANSGLYCOSYLASE F"/>
    <property type="match status" value="1"/>
</dbReference>
<keyword evidence="1 2" id="KW-0732">Signal</keyword>
<dbReference type="AlphaFoldDB" id="A0A0K2VX34"/>
<dbReference type="Gene3D" id="3.40.190.10">
    <property type="entry name" value="Periplasmic binding protein-like II"/>
    <property type="match status" value="2"/>
</dbReference>
<dbReference type="Pfam" id="PF00497">
    <property type="entry name" value="SBP_bac_3"/>
    <property type="match status" value="1"/>
</dbReference>
<evidence type="ECO:0000259" key="3">
    <source>
        <dbReference type="SMART" id="SM00062"/>
    </source>
</evidence>
<dbReference type="SMART" id="SM00062">
    <property type="entry name" value="PBPb"/>
    <property type="match status" value="1"/>
</dbReference>
<dbReference type="SUPFAM" id="SSF53850">
    <property type="entry name" value="Periplasmic binding protein-like II"/>
    <property type="match status" value="1"/>
</dbReference>
<protein>
    <submittedName>
        <fullName evidence="4">Putative Periplasmic component of amino acid ABC-type transporter/signal transduction system</fullName>
    </submittedName>
</protein>
<reference evidence="5" key="1">
    <citation type="submission" date="2014-08" db="EMBL/GenBank/DDBJ databases">
        <authorList>
            <person name="Edwards T."/>
        </authorList>
    </citation>
    <scope>NUCLEOTIDE SEQUENCE [LARGE SCALE GENOMIC DNA]</scope>
</reference>
<name>A0A0K2VX34_MESPL</name>
<dbReference type="InterPro" id="IPR001638">
    <property type="entry name" value="Solute-binding_3/MltF_N"/>
</dbReference>
<feature type="signal peptide" evidence="2">
    <location>
        <begin position="1"/>
        <end position="23"/>
    </location>
</feature>
<feature type="chain" id="PRO_5005490040" evidence="2">
    <location>
        <begin position="24"/>
        <end position="300"/>
    </location>
</feature>
<dbReference type="Proteomes" id="UP000182888">
    <property type="component" value="Unassembled WGS sequence"/>
</dbReference>
<sequence length="300" mass="31282">MKSPCLRGSLAAAGMIAAFILSAGPSAAQTPFEIATNMKASADLASRLPSDVKARGVLNGATTDGNAPWSFIDQATGKPAGVDADLLNEAAKRLGLTVNWSDVQFTAGIPGVQSGRFDFYVSAMADTLAREKVVDFIAYSREGSGVIVPKGNPQNIAKMEDLCGKRVAIVTGSLFPDVVKKLNEKCASPVVLSETADQTGPYLAVASGQADATMNTYGVSNYTLKTATEGIQTKLELSPVALFAPANQGIAFSKQTPDLLAALAGAMQAMVEDGTYKKIMDKWQVGDGALNPILINAALF</sequence>
<feature type="domain" description="Solute-binding protein family 3/N-terminal" evidence="3">
    <location>
        <begin position="57"/>
        <end position="287"/>
    </location>
</feature>
<gene>
    <name evidence="4" type="ORF">MPL1032_20480</name>
</gene>
<organism evidence="4 5">
    <name type="scientific">Mesorhizobium plurifarium</name>
    <dbReference type="NCBI Taxonomy" id="69974"/>
    <lineage>
        <taxon>Bacteria</taxon>
        <taxon>Pseudomonadati</taxon>
        <taxon>Pseudomonadota</taxon>
        <taxon>Alphaproteobacteria</taxon>
        <taxon>Hyphomicrobiales</taxon>
        <taxon>Phyllobacteriaceae</taxon>
        <taxon>Mesorhizobium</taxon>
    </lineage>
</organism>
<dbReference type="CDD" id="cd01004">
    <property type="entry name" value="PBP2_MidA_like"/>
    <property type="match status" value="1"/>
</dbReference>